<sequence>MGQDRETEYVRWETIPEEEVVDSKDRRWHLGLVRHCRIHNLSAHREVASFMRSIDPAAIVSRAAAWIKRYHPSVTVLSA</sequence>
<dbReference type="HOGENOM" id="CLU_2606312_0_0_1"/>
<dbReference type="EMBL" id="KN831773">
    <property type="protein sequence ID" value="KIM44823.1"/>
    <property type="molecule type" value="Genomic_DNA"/>
</dbReference>
<reference evidence="2" key="2">
    <citation type="submission" date="2015-01" db="EMBL/GenBank/DDBJ databases">
        <title>Evolutionary Origins and Diversification of the Mycorrhizal Mutualists.</title>
        <authorList>
            <consortium name="DOE Joint Genome Institute"/>
            <consortium name="Mycorrhizal Genomics Consortium"/>
            <person name="Kohler A."/>
            <person name="Kuo A."/>
            <person name="Nagy L.G."/>
            <person name="Floudas D."/>
            <person name="Copeland A."/>
            <person name="Barry K.W."/>
            <person name="Cichocki N."/>
            <person name="Veneault-Fourrey C."/>
            <person name="LaButti K."/>
            <person name="Lindquist E.A."/>
            <person name="Lipzen A."/>
            <person name="Lundell T."/>
            <person name="Morin E."/>
            <person name="Murat C."/>
            <person name="Riley R."/>
            <person name="Ohm R."/>
            <person name="Sun H."/>
            <person name="Tunlid A."/>
            <person name="Henrissat B."/>
            <person name="Grigoriev I.V."/>
            <person name="Hibbett D.S."/>
            <person name="Martin F."/>
        </authorList>
    </citation>
    <scope>NUCLEOTIDE SEQUENCE [LARGE SCALE GENOMIC DNA]</scope>
    <source>
        <strain evidence="2">h7</strain>
    </source>
</reference>
<keyword evidence="2" id="KW-1185">Reference proteome</keyword>
<organism evidence="1 2">
    <name type="scientific">Hebeloma cylindrosporum</name>
    <dbReference type="NCBI Taxonomy" id="76867"/>
    <lineage>
        <taxon>Eukaryota</taxon>
        <taxon>Fungi</taxon>
        <taxon>Dikarya</taxon>
        <taxon>Basidiomycota</taxon>
        <taxon>Agaricomycotina</taxon>
        <taxon>Agaricomycetes</taxon>
        <taxon>Agaricomycetidae</taxon>
        <taxon>Agaricales</taxon>
        <taxon>Agaricineae</taxon>
        <taxon>Hymenogastraceae</taxon>
        <taxon>Hebeloma</taxon>
    </lineage>
</organism>
<dbReference type="AlphaFoldDB" id="A0A0C2Y4M8"/>
<proteinExistence type="predicted"/>
<evidence type="ECO:0000313" key="1">
    <source>
        <dbReference type="EMBL" id="KIM44823.1"/>
    </source>
</evidence>
<evidence type="ECO:0000313" key="2">
    <source>
        <dbReference type="Proteomes" id="UP000053424"/>
    </source>
</evidence>
<accession>A0A0C2Y4M8</accession>
<protein>
    <submittedName>
        <fullName evidence="1">Uncharacterized protein</fullName>
    </submittedName>
</protein>
<reference evidence="1 2" key="1">
    <citation type="submission" date="2014-04" db="EMBL/GenBank/DDBJ databases">
        <authorList>
            <consortium name="DOE Joint Genome Institute"/>
            <person name="Kuo A."/>
            <person name="Gay G."/>
            <person name="Dore J."/>
            <person name="Kohler A."/>
            <person name="Nagy L.G."/>
            <person name="Floudas D."/>
            <person name="Copeland A."/>
            <person name="Barry K.W."/>
            <person name="Cichocki N."/>
            <person name="Veneault-Fourrey C."/>
            <person name="LaButti K."/>
            <person name="Lindquist E.A."/>
            <person name="Lipzen A."/>
            <person name="Lundell T."/>
            <person name="Morin E."/>
            <person name="Murat C."/>
            <person name="Sun H."/>
            <person name="Tunlid A."/>
            <person name="Henrissat B."/>
            <person name="Grigoriev I.V."/>
            <person name="Hibbett D.S."/>
            <person name="Martin F."/>
            <person name="Nordberg H.P."/>
            <person name="Cantor M.N."/>
            <person name="Hua S.X."/>
        </authorList>
    </citation>
    <scope>NUCLEOTIDE SEQUENCE [LARGE SCALE GENOMIC DNA]</scope>
    <source>
        <strain evidence="2">h7</strain>
    </source>
</reference>
<dbReference type="Proteomes" id="UP000053424">
    <property type="component" value="Unassembled WGS sequence"/>
</dbReference>
<name>A0A0C2Y4M8_HEBCY</name>
<gene>
    <name evidence="1" type="ORF">M413DRAFT_442790</name>
</gene>